<dbReference type="OrthoDB" id="8955499at2759"/>
<protein>
    <submittedName>
        <fullName evidence="3">PiggyBac transposable element-derived protein 3</fullName>
    </submittedName>
</protein>
<evidence type="ECO:0000313" key="4">
    <source>
        <dbReference type="Proteomes" id="UP000281406"/>
    </source>
</evidence>
<feature type="region of interest" description="Disordered" evidence="1">
    <location>
        <begin position="572"/>
        <end position="596"/>
    </location>
</feature>
<dbReference type="PANTHER" id="PTHR47272">
    <property type="entry name" value="DDE_TNP_1_7 DOMAIN-CONTAINING PROTEIN"/>
    <property type="match status" value="1"/>
</dbReference>
<feature type="region of interest" description="Disordered" evidence="1">
    <location>
        <begin position="1"/>
        <end position="21"/>
    </location>
</feature>
<feature type="compositionally biased region" description="Basic and acidic residues" evidence="1">
    <location>
        <begin position="586"/>
        <end position="596"/>
    </location>
</feature>
<accession>A0A3N0YEB4</accession>
<dbReference type="AlphaFoldDB" id="A0A3N0YEB4"/>
<comment type="caution">
    <text evidence="3">The sequence shown here is derived from an EMBL/GenBank/DDBJ whole genome shotgun (WGS) entry which is preliminary data.</text>
</comment>
<feature type="compositionally biased region" description="Acidic residues" evidence="1">
    <location>
        <begin position="576"/>
        <end position="585"/>
    </location>
</feature>
<dbReference type="InterPro" id="IPR029526">
    <property type="entry name" value="PGBD"/>
</dbReference>
<feature type="domain" description="PiggyBac transposable element-derived protein" evidence="2">
    <location>
        <begin position="179"/>
        <end position="536"/>
    </location>
</feature>
<evidence type="ECO:0000259" key="2">
    <source>
        <dbReference type="Pfam" id="PF13843"/>
    </source>
</evidence>
<dbReference type="Pfam" id="PF13843">
    <property type="entry name" value="DDE_Tnp_1_7"/>
    <property type="match status" value="1"/>
</dbReference>
<reference evidence="3 4" key="1">
    <citation type="submission" date="2018-10" db="EMBL/GenBank/DDBJ databases">
        <title>Genome assembly for a Yunnan-Guizhou Plateau 3E fish, Anabarilius grahami (Regan), and its evolutionary and genetic applications.</title>
        <authorList>
            <person name="Jiang W."/>
        </authorList>
    </citation>
    <scope>NUCLEOTIDE SEQUENCE [LARGE SCALE GENOMIC DNA]</scope>
    <source>
        <strain evidence="3">AG-KIZ</strain>
        <tissue evidence="3">Muscle</tissue>
    </source>
</reference>
<evidence type="ECO:0000256" key="1">
    <source>
        <dbReference type="SAM" id="MobiDB-lite"/>
    </source>
</evidence>
<name>A0A3N0YEB4_ANAGA</name>
<proteinExistence type="predicted"/>
<feature type="compositionally biased region" description="Acidic residues" evidence="1">
    <location>
        <begin position="40"/>
        <end position="54"/>
    </location>
</feature>
<gene>
    <name evidence="3" type="ORF">DPX16_18304</name>
</gene>
<dbReference type="Proteomes" id="UP000281406">
    <property type="component" value="Unassembled WGS sequence"/>
</dbReference>
<organism evidence="3 4">
    <name type="scientific">Anabarilius grahami</name>
    <name type="common">Kanglang fish</name>
    <name type="synonym">Barilius grahami</name>
    <dbReference type="NCBI Taxonomy" id="495550"/>
    <lineage>
        <taxon>Eukaryota</taxon>
        <taxon>Metazoa</taxon>
        <taxon>Chordata</taxon>
        <taxon>Craniata</taxon>
        <taxon>Vertebrata</taxon>
        <taxon>Euteleostomi</taxon>
        <taxon>Actinopterygii</taxon>
        <taxon>Neopterygii</taxon>
        <taxon>Teleostei</taxon>
        <taxon>Ostariophysi</taxon>
        <taxon>Cypriniformes</taxon>
        <taxon>Xenocyprididae</taxon>
        <taxon>Xenocypridinae</taxon>
        <taxon>Xenocypridinae incertae sedis</taxon>
        <taxon>Anabarilius</taxon>
    </lineage>
</organism>
<dbReference type="EMBL" id="RJVU01044706">
    <property type="protein sequence ID" value="ROL44593.1"/>
    <property type="molecule type" value="Genomic_DNA"/>
</dbReference>
<sequence>MAENTSEKSGSHMRPKRPQERITLTKVLELVLESISGDNSEVEDLSDIDDPIEDVDYHPPQQEPSSSEEESSGDEDPTPQSTVTSRGRKRRHGETYGCHPDRSIAILRTPRRQTQRVESDGSNDVPEEPTPGSSFQGQPKQGRGVRWRAAQLTPNLAQFEPEEETEQDREGWTTLDYVNQYIDKDFMKLIVYCSNATALARSGYPLSTSVDEMFHFFGASILMSCVPYPQLRMYWSSALRFPAITERFTRDRFYKLRQSIKVVIDDDIPEDLRECDKFWKVRPFLDRILKGCRSQARPESVSIDEQMIPFTGACPFRQYLPMKPNPVGMKNFVCASAEGIMLDFELYQGADALIAQVQEPGELGLGGLVIDRLSETLHPGTKVYCDRFFTSIKTVSRMMEKQVYLTGTVMKNRVSEAVKKLPSDKTMKKNGRGTSAQVTTEDGKICVVKWYDNKPVFMLSVVHDVQPEDTCKRWDKKQKQYVSIRRPSIVREYNNKMGGVDLTDRMISYYRMSVRTKKWTLRMLMHFTDVALANSWLLYRQDHTVRGTPRKGIMQFLEFRMEVAKTFLAQHNAQEDSTDLSEQEDNTDHSEPKKKCPVKEVPHITVRRRANAHLPEVVNLKNAASCRVTGCSGKTRVRCVTCKVFLCLQAERNCYTVFHSGNSTLRSKRIGERHVTQVSESTIQKTPIPIGRRQPMTSYGATRKYKGAPGETASISSSFGPVLSDGKTPSHSYLYLNPDRREEEEERVRRVIDYQTG</sequence>
<dbReference type="PANTHER" id="PTHR47272:SF2">
    <property type="entry name" value="PIGGYBAC TRANSPOSABLE ELEMENT-DERIVED PROTEIN 3-LIKE"/>
    <property type="match status" value="1"/>
</dbReference>
<keyword evidence="4" id="KW-1185">Reference proteome</keyword>
<feature type="region of interest" description="Disordered" evidence="1">
    <location>
        <begin position="34"/>
        <end position="145"/>
    </location>
</feature>
<evidence type="ECO:0000313" key="3">
    <source>
        <dbReference type="EMBL" id="ROL44593.1"/>
    </source>
</evidence>
<feature type="compositionally biased region" description="Basic and acidic residues" evidence="1">
    <location>
        <begin position="1"/>
        <end position="10"/>
    </location>
</feature>
<feature type="compositionally biased region" description="Acidic residues" evidence="1">
    <location>
        <begin position="66"/>
        <end position="77"/>
    </location>
</feature>